<organism evidence="2 3">
    <name type="scientific">Candidatus Desulfatibia vada</name>
    <dbReference type="NCBI Taxonomy" id="2841696"/>
    <lineage>
        <taxon>Bacteria</taxon>
        <taxon>Pseudomonadati</taxon>
        <taxon>Thermodesulfobacteriota</taxon>
        <taxon>Desulfobacteria</taxon>
        <taxon>Desulfobacterales</taxon>
        <taxon>Desulfobacterales incertae sedis</taxon>
        <taxon>Candidatus Desulfatibia</taxon>
    </lineage>
</organism>
<evidence type="ECO:0000313" key="3">
    <source>
        <dbReference type="Proteomes" id="UP000605201"/>
    </source>
</evidence>
<comment type="caution">
    <text evidence="2">The sequence shown here is derived from an EMBL/GenBank/DDBJ whole genome shotgun (WGS) entry which is preliminary data.</text>
</comment>
<dbReference type="InterPro" id="IPR052926">
    <property type="entry name" value="Metallo-beta-lactamase_dom"/>
</dbReference>
<accession>A0A8J6P0S3</accession>
<dbReference type="EMBL" id="JACNIG010000163">
    <property type="protein sequence ID" value="MBC8431681.1"/>
    <property type="molecule type" value="Genomic_DNA"/>
</dbReference>
<evidence type="ECO:0000259" key="1">
    <source>
        <dbReference type="Pfam" id="PF00753"/>
    </source>
</evidence>
<dbReference type="InterPro" id="IPR036866">
    <property type="entry name" value="RibonucZ/Hydroxyglut_hydro"/>
</dbReference>
<protein>
    <submittedName>
        <fullName evidence="2">MBL fold metallo-hydrolase</fullName>
    </submittedName>
</protein>
<proteinExistence type="predicted"/>
<dbReference type="CDD" id="cd07713">
    <property type="entry name" value="DHPS-like_MBL-fold"/>
    <property type="match status" value="1"/>
</dbReference>
<dbReference type="Proteomes" id="UP000605201">
    <property type="component" value="Unassembled WGS sequence"/>
</dbReference>
<feature type="domain" description="Metallo-beta-lactamase" evidence="1">
    <location>
        <begin position="62"/>
        <end position="147"/>
    </location>
</feature>
<gene>
    <name evidence="2" type="ORF">H8D96_07145</name>
</gene>
<dbReference type="PANTHER" id="PTHR13754:SF18">
    <property type="entry name" value="7,8-DIHYDROPTERIN-6-METHYL-4-(BETA-D-RIBOFURANOSYL)-AMINOBENZENE-5'-PHOSPHATE SYNTHASE"/>
    <property type="match status" value="1"/>
</dbReference>
<dbReference type="PANTHER" id="PTHR13754">
    <property type="entry name" value="METALLO-BETA-LACTAMASE SUPERFAMILY PROTEIN"/>
    <property type="match status" value="1"/>
</dbReference>
<sequence length="319" mass="34834">MNADLSASLKAADRVEILTLIDNYIDLLLPATDIVTRPPLAKEGKILADTLLAEHGLSLLITVYQGEAKHTILLDTGYTKVGVPHNMERLGIDADDIEAIVISHGHMDHTGSLYAILDKLPGRIPLVLHPGAFVHPRYTRAPDGAMRLWPQTLVQDDLEQENVEIVASKTPTLIAADMILVTGEVERTTAFEKGMPNALLEKDGEYVQDPIKEDQALVINLAGKGLVVISGCAHAGIVNTVEYAKKLAGEETIHAVLGGFHLTGPFFEKIHDETVDALKKMEPEVVMPMHCTGWRAIQKFQKEFSSNFILNSVGSKLTL</sequence>
<dbReference type="SUPFAM" id="SSF56281">
    <property type="entry name" value="Metallo-hydrolase/oxidoreductase"/>
    <property type="match status" value="1"/>
</dbReference>
<evidence type="ECO:0000313" key="2">
    <source>
        <dbReference type="EMBL" id="MBC8431681.1"/>
    </source>
</evidence>
<name>A0A8J6P0S3_9BACT</name>
<reference evidence="2 3" key="1">
    <citation type="submission" date="2020-08" db="EMBL/GenBank/DDBJ databases">
        <title>Bridging the membrane lipid divide: bacteria of the FCB group superphylum have the potential to synthesize archaeal ether lipids.</title>
        <authorList>
            <person name="Villanueva L."/>
            <person name="Von Meijenfeldt F.A.B."/>
            <person name="Westbye A.B."/>
            <person name="Yadav S."/>
            <person name="Hopmans E.C."/>
            <person name="Dutilh B.E."/>
            <person name="Sinninghe Damste J.S."/>
        </authorList>
    </citation>
    <scope>NUCLEOTIDE SEQUENCE [LARGE SCALE GENOMIC DNA]</scope>
    <source>
        <strain evidence="2">NIOZ-UU17</strain>
    </source>
</reference>
<dbReference type="InterPro" id="IPR041712">
    <property type="entry name" value="DHPS-like_MBL-fold"/>
</dbReference>
<dbReference type="Gene3D" id="3.60.15.10">
    <property type="entry name" value="Ribonuclease Z/Hydroxyacylglutathione hydrolase-like"/>
    <property type="match status" value="1"/>
</dbReference>
<dbReference type="Pfam" id="PF00753">
    <property type="entry name" value="Lactamase_B"/>
    <property type="match status" value="1"/>
</dbReference>
<dbReference type="InterPro" id="IPR001279">
    <property type="entry name" value="Metallo-B-lactamas"/>
</dbReference>
<dbReference type="GO" id="GO:0016740">
    <property type="term" value="F:transferase activity"/>
    <property type="evidence" value="ECO:0007669"/>
    <property type="project" value="TreeGrafter"/>
</dbReference>
<dbReference type="AlphaFoldDB" id="A0A8J6P0S3"/>